<reference evidence="3 4" key="1">
    <citation type="submission" date="2015-01" db="EMBL/GenBank/DDBJ databases">
        <title>Evolution of Trichinella species and genotypes.</title>
        <authorList>
            <person name="Korhonen P.K."/>
            <person name="Edoardo P."/>
            <person name="Giuseppe L.R."/>
            <person name="Gasser R.B."/>
        </authorList>
    </citation>
    <scope>NUCLEOTIDE SEQUENCE [LARGE SCALE GENOMIC DNA]</scope>
    <source>
        <strain evidence="2">ISS176</strain>
        <strain evidence="1">ISS588</strain>
    </source>
</reference>
<sequence>MNNCEVEYEESEKLFDLRLHSEDRRISTTLRPFVFDGWHAPVKSLCVLEQDGRMLYESVSTRASVQFQQEMEKKNSHSLAESSSHWLCPDALASVGTLKEKTKIKPLTISENAVRLQLCNPYVHRYAFMGRKASCRSSARQSESMATVHADLCKSRFVTCLELVAEAPKLEILVVKTGLCLCGGRNSACLERISVNLARFLPSVTSAKWAVINSAEASSEERTASYCFPKGTAKKKWAYYAYMYAFQKGEKSNLEKTSRVHAEFTACMGLLLSLPN</sequence>
<proteinExistence type="predicted"/>
<accession>A0A0V1IDA8</accession>
<protein>
    <submittedName>
        <fullName evidence="1">Uncharacterized protein</fullName>
    </submittedName>
</protein>
<gene>
    <name evidence="1" type="ORF">T4B_11709</name>
    <name evidence="2" type="ORF">T4C_9287</name>
</gene>
<dbReference type="Proteomes" id="UP000054826">
    <property type="component" value="Unassembled WGS sequence"/>
</dbReference>
<evidence type="ECO:0000313" key="1">
    <source>
        <dbReference type="EMBL" id="KRZ20810.1"/>
    </source>
</evidence>
<organism evidence="1 3">
    <name type="scientific">Trichinella pseudospiralis</name>
    <name type="common">Parasitic roundworm</name>
    <dbReference type="NCBI Taxonomy" id="6337"/>
    <lineage>
        <taxon>Eukaryota</taxon>
        <taxon>Metazoa</taxon>
        <taxon>Ecdysozoa</taxon>
        <taxon>Nematoda</taxon>
        <taxon>Enoplea</taxon>
        <taxon>Dorylaimia</taxon>
        <taxon>Trichinellida</taxon>
        <taxon>Trichinellidae</taxon>
        <taxon>Trichinella</taxon>
    </lineage>
</organism>
<name>A0A0V1IDA8_TRIPS</name>
<dbReference type="EMBL" id="JYDV01000131">
    <property type="protein sequence ID" value="KRZ30213.1"/>
    <property type="molecule type" value="Genomic_DNA"/>
</dbReference>
<evidence type="ECO:0000313" key="2">
    <source>
        <dbReference type="EMBL" id="KRZ30213.1"/>
    </source>
</evidence>
<evidence type="ECO:0000313" key="4">
    <source>
        <dbReference type="Proteomes" id="UP000054826"/>
    </source>
</evidence>
<dbReference type="Proteomes" id="UP000054805">
    <property type="component" value="Unassembled WGS sequence"/>
</dbReference>
<dbReference type="AlphaFoldDB" id="A0A0V1IDA8"/>
<dbReference type="EMBL" id="JYDS01000227">
    <property type="protein sequence ID" value="KRZ20810.1"/>
    <property type="molecule type" value="Genomic_DNA"/>
</dbReference>
<evidence type="ECO:0000313" key="3">
    <source>
        <dbReference type="Proteomes" id="UP000054805"/>
    </source>
</evidence>
<keyword evidence="3" id="KW-1185">Reference proteome</keyword>
<comment type="caution">
    <text evidence="1">The sequence shown here is derived from an EMBL/GenBank/DDBJ whole genome shotgun (WGS) entry which is preliminary data.</text>
</comment>